<evidence type="ECO:0000256" key="2">
    <source>
        <dbReference type="SAM" id="Phobius"/>
    </source>
</evidence>
<organism evidence="3 4">
    <name type="scientific">Lawsonibacter faecis</name>
    <dbReference type="NCBI Taxonomy" id="2763052"/>
    <lineage>
        <taxon>Bacteria</taxon>
        <taxon>Bacillati</taxon>
        <taxon>Bacillota</taxon>
        <taxon>Clostridia</taxon>
        <taxon>Eubacteriales</taxon>
        <taxon>Oscillospiraceae</taxon>
        <taxon>Lawsonibacter</taxon>
    </lineage>
</organism>
<name>A0A8J6MC46_9FIRM</name>
<feature type="transmembrane region" description="Helical" evidence="2">
    <location>
        <begin position="349"/>
        <end position="371"/>
    </location>
</feature>
<feature type="region of interest" description="Disordered" evidence="1">
    <location>
        <begin position="1"/>
        <end position="25"/>
    </location>
</feature>
<evidence type="ECO:0000313" key="4">
    <source>
        <dbReference type="Proteomes" id="UP000607645"/>
    </source>
</evidence>
<feature type="transmembrane region" description="Helical" evidence="2">
    <location>
        <begin position="95"/>
        <end position="112"/>
    </location>
</feature>
<gene>
    <name evidence="3" type="ORF">H8S62_05505</name>
</gene>
<protein>
    <submittedName>
        <fullName evidence="3">DUF4173 domain-containing protein</fullName>
    </submittedName>
</protein>
<feature type="transmembrane region" description="Helical" evidence="2">
    <location>
        <begin position="383"/>
        <end position="401"/>
    </location>
</feature>
<reference evidence="3" key="1">
    <citation type="submission" date="2020-08" db="EMBL/GenBank/DDBJ databases">
        <title>Genome public.</title>
        <authorList>
            <person name="Liu C."/>
            <person name="Sun Q."/>
        </authorList>
    </citation>
    <scope>NUCLEOTIDE SEQUENCE</scope>
    <source>
        <strain evidence="3">NSJ-52</strain>
    </source>
</reference>
<keyword evidence="2" id="KW-0812">Transmembrane</keyword>
<feature type="transmembrane region" description="Helical" evidence="2">
    <location>
        <begin position="228"/>
        <end position="249"/>
    </location>
</feature>
<feature type="transmembrane region" description="Helical" evidence="2">
    <location>
        <begin position="270"/>
        <end position="295"/>
    </location>
</feature>
<dbReference type="EMBL" id="JACOPQ010000003">
    <property type="protein sequence ID" value="MBC5736461.1"/>
    <property type="molecule type" value="Genomic_DNA"/>
</dbReference>
<feature type="transmembrane region" description="Helical" evidence="2">
    <location>
        <begin position="408"/>
        <end position="428"/>
    </location>
</feature>
<proteinExistence type="predicted"/>
<feature type="transmembrane region" description="Helical" evidence="2">
    <location>
        <begin position="67"/>
        <end position="83"/>
    </location>
</feature>
<accession>A0A8J6MC46</accession>
<dbReference type="InterPro" id="IPR025291">
    <property type="entry name" value="DUF4153"/>
</dbReference>
<dbReference type="AlphaFoldDB" id="A0A8J6MC46"/>
<dbReference type="RefSeq" id="WP_186918733.1">
    <property type="nucleotide sequence ID" value="NZ_JACOPQ010000003.1"/>
</dbReference>
<keyword evidence="2" id="KW-0472">Membrane</keyword>
<dbReference type="Pfam" id="PF13687">
    <property type="entry name" value="DUF4153"/>
    <property type="match status" value="1"/>
</dbReference>
<comment type="caution">
    <text evidence="3">The sequence shown here is derived from an EMBL/GenBank/DDBJ whole genome shotgun (WGS) entry which is preliminary data.</text>
</comment>
<evidence type="ECO:0000256" key="1">
    <source>
        <dbReference type="SAM" id="MobiDB-lite"/>
    </source>
</evidence>
<feature type="transmembrane region" description="Helical" evidence="2">
    <location>
        <begin position="183"/>
        <end position="204"/>
    </location>
</feature>
<dbReference type="Proteomes" id="UP000607645">
    <property type="component" value="Unassembled WGS sequence"/>
</dbReference>
<feature type="transmembrane region" description="Helical" evidence="2">
    <location>
        <begin position="315"/>
        <end position="337"/>
    </location>
</feature>
<sequence length="517" mass="56941">MSMEELHRAAVTPGADTSPACQPKAAAPAPRVYETDGKERGLLPLALLLSLLLVEMVISVFSCGPGLVVPALVAAWYAVLLWYRGAEGLLKRESLLLFCAVCLLALTFALFSNDWFRGVNLLALPVLLMVQTHQWSGAARRPWYLPTMLWERFLLTVDGLFCRLGASWKAASTVKGEGKKRGIYLLLGLGAAVLLLLVTVPMLLSADALFAHLAGGAVDFFSRHMGAWVGRLLAALCLAPFLFGLLYSVRRPEPLAEKKERGKLFAFDAIAPVTVLVVMDALYLFFIAVQFAALFGGERYLAVTGISHAEYARSGFFQLVGVAGLNLTLVMACLQICRREGKGFTAVRALSTVLVASSFVMLGSAACRMTLYVTEYGLSFKRALTYWGMLMLAVFFTAALLKIWKKSFSFFKVLFAAGLAGWLALNFINVDRIVTRYNVSLYQQNQDAVMDLPYLAFQSYDTLDILEELPGDMRVYHYWEGTLEELIAQRRDRAAADAADWRSWSVSAQLAAIGGRK</sequence>
<keyword evidence="2" id="KW-1133">Transmembrane helix</keyword>
<evidence type="ECO:0000313" key="3">
    <source>
        <dbReference type="EMBL" id="MBC5736461.1"/>
    </source>
</evidence>
<keyword evidence="4" id="KW-1185">Reference proteome</keyword>